<dbReference type="Proteomes" id="UP001153555">
    <property type="component" value="Unassembled WGS sequence"/>
</dbReference>
<dbReference type="EMBL" id="CACSLK010014277">
    <property type="protein sequence ID" value="CAA0816573.1"/>
    <property type="molecule type" value="Genomic_DNA"/>
</dbReference>
<dbReference type="Pfam" id="PF07839">
    <property type="entry name" value="CaM_binding"/>
    <property type="match status" value="1"/>
</dbReference>
<protein>
    <submittedName>
        <fullName evidence="3">Plant calmodulin-binding protein-related</fullName>
    </submittedName>
</protein>
<evidence type="ECO:0000313" key="4">
    <source>
        <dbReference type="Proteomes" id="UP001153555"/>
    </source>
</evidence>
<comment type="caution">
    <text evidence="3">The sequence shown here is derived from an EMBL/GenBank/DDBJ whole genome shotgun (WGS) entry which is preliminary data.</text>
</comment>
<dbReference type="AlphaFoldDB" id="A0A9N7R8I9"/>
<dbReference type="InterPro" id="IPR044681">
    <property type="entry name" value="PICBP-like"/>
</dbReference>
<reference evidence="3" key="1">
    <citation type="submission" date="2019-12" db="EMBL/GenBank/DDBJ databases">
        <authorList>
            <person name="Scholes J."/>
        </authorList>
    </citation>
    <scope>NUCLEOTIDE SEQUENCE</scope>
</reference>
<evidence type="ECO:0000259" key="2">
    <source>
        <dbReference type="SMART" id="SM01054"/>
    </source>
</evidence>
<feature type="compositionally biased region" description="Basic and acidic residues" evidence="1">
    <location>
        <begin position="1"/>
        <end position="11"/>
    </location>
</feature>
<organism evidence="3 4">
    <name type="scientific">Striga hermonthica</name>
    <name type="common">Purple witchweed</name>
    <name type="synonym">Buchnera hermonthica</name>
    <dbReference type="NCBI Taxonomy" id="68872"/>
    <lineage>
        <taxon>Eukaryota</taxon>
        <taxon>Viridiplantae</taxon>
        <taxon>Streptophyta</taxon>
        <taxon>Embryophyta</taxon>
        <taxon>Tracheophyta</taxon>
        <taxon>Spermatophyta</taxon>
        <taxon>Magnoliopsida</taxon>
        <taxon>eudicotyledons</taxon>
        <taxon>Gunneridae</taxon>
        <taxon>Pentapetalae</taxon>
        <taxon>asterids</taxon>
        <taxon>lamiids</taxon>
        <taxon>Lamiales</taxon>
        <taxon>Orobanchaceae</taxon>
        <taxon>Buchnereae</taxon>
        <taxon>Striga</taxon>
    </lineage>
</organism>
<dbReference type="InterPro" id="IPR012417">
    <property type="entry name" value="CaM-bd_dom_pln"/>
</dbReference>
<feature type="region of interest" description="Disordered" evidence="1">
    <location>
        <begin position="1"/>
        <end position="76"/>
    </location>
</feature>
<dbReference type="OrthoDB" id="1304871at2759"/>
<dbReference type="SMART" id="SM01054">
    <property type="entry name" value="CaM_binding"/>
    <property type="match status" value="1"/>
</dbReference>
<dbReference type="PANTHER" id="PTHR33923">
    <property type="entry name" value="CALMODULIN-BINDING PROTEIN-RELATED"/>
    <property type="match status" value="1"/>
</dbReference>
<name>A0A9N7R8I9_STRHE</name>
<feature type="compositionally biased region" description="Basic residues" evidence="1">
    <location>
        <begin position="28"/>
        <end position="37"/>
    </location>
</feature>
<evidence type="ECO:0000256" key="1">
    <source>
        <dbReference type="SAM" id="MobiDB-lite"/>
    </source>
</evidence>
<proteinExistence type="predicted"/>
<feature type="domain" description="Calmodulin-binding" evidence="2">
    <location>
        <begin position="454"/>
        <end position="565"/>
    </location>
</feature>
<accession>A0A9N7R8I9</accession>
<evidence type="ECO:0000313" key="3">
    <source>
        <dbReference type="EMBL" id="CAA0816573.1"/>
    </source>
</evidence>
<feature type="compositionally biased region" description="Basic and acidic residues" evidence="1">
    <location>
        <begin position="63"/>
        <end position="76"/>
    </location>
</feature>
<keyword evidence="4" id="KW-1185">Reference proteome</keyword>
<dbReference type="PANTHER" id="PTHR33923:SF2">
    <property type="entry name" value="CALMODULIN-BINDING PROTEIN-RELATED"/>
    <property type="match status" value="1"/>
</dbReference>
<sequence length="585" mass="65825">MVQKKADDHIIHAAKTKNQTQPQDFKNMKTKKMKKTGPTKPPGKLCSAAAATPNYMKSTTSSDARHEVSTKKSPRRDLRSIKIPNNSKFALPFSAKNNNNHKATKTKMVRSLVKSPSFKPARASSSAIKCSNLQARRATCSSTMKDSKFPAYLSLNAGGTESEGISIIKVCPYTYCSLNGHHHPPLKCFVAAKRRLIKAQRSLKIGCLSPRRANGGVVKEAGSFEQDILVEIFSNKNKDSENNSRDGIMEDKDDEETFMEKICEVDAIDEEGDTVSMEAKVEEGAFSPLCVEEAKGVLSELPGENVKSVEQDTEASDMEWEKDHHSLLYLDIDYESGYPEAGKGFETDELMIEKAWYKNGCFDEFSVDELSQESFDDNECFNSRAFDDDDSSESTHSYNIIIKSSNPIEVPTEEEEEDDDMSNNNTILNQYFPVENHTQNQENLVENIINDEAKEESESEALLPTPATSHSDGEMIVAITKRERPREDDNADECEVFNPRAPNFLPMEPDPEAERVELKHQEVEERKNAEEWMVDYALRQTVTRLGPDRKRKVELLVEAFEKVMPLKKCQVHSGFGQTRPMQACT</sequence>
<dbReference type="GO" id="GO:0005516">
    <property type="term" value="F:calmodulin binding"/>
    <property type="evidence" value="ECO:0007669"/>
    <property type="project" value="InterPro"/>
</dbReference>
<gene>
    <name evidence="3" type="ORF">SHERM_16439</name>
</gene>